<evidence type="ECO:0000259" key="1">
    <source>
        <dbReference type="PROSITE" id="PS51688"/>
    </source>
</evidence>
<dbReference type="InterPro" id="IPR030392">
    <property type="entry name" value="S74_ICA"/>
</dbReference>
<evidence type="ECO:0000313" key="3">
    <source>
        <dbReference type="Proteomes" id="UP000316778"/>
    </source>
</evidence>
<gene>
    <name evidence="2" type="ORF">LX66_4292</name>
</gene>
<comment type="caution">
    <text evidence="2">The sequence shown here is derived from an EMBL/GenBank/DDBJ whole genome shotgun (WGS) entry which is preliminary data.</text>
</comment>
<dbReference type="OrthoDB" id="1223455at2"/>
<accession>A0A562T1R7</accession>
<dbReference type="Pfam" id="PF13884">
    <property type="entry name" value="Peptidase_S74"/>
    <property type="match status" value="1"/>
</dbReference>
<keyword evidence="3" id="KW-1185">Reference proteome</keyword>
<dbReference type="RefSeq" id="WP_145717286.1">
    <property type="nucleotide sequence ID" value="NZ_BAAAFY010000004.1"/>
</dbReference>
<proteinExistence type="predicted"/>
<name>A0A562T1R7_CHIJA</name>
<feature type="domain" description="Peptidase S74" evidence="1">
    <location>
        <begin position="235"/>
        <end position="346"/>
    </location>
</feature>
<organism evidence="2 3">
    <name type="scientific">Chitinophaga japonensis</name>
    <name type="common">Flexibacter japonensis</name>
    <dbReference type="NCBI Taxonomy" id="104662"/>
    <lineage>
        <taxon>Bacteria</taxon>
        <taxon>Pseudomonadati</taxon>
        <taxon>Bacteroidota</taxon>
        <taxon>Chitinophagia</taxon>
        <taxon>Chitinophagales</taxon>
        <taxon>Chitinophagaceae</taxon>
        <taxon>Chitinophaga</taxon>
    </lineage>
</organism>
<reference evidence="2 3" key="1">
    <citation type="journal article" date="2013" name="Stand. Genomic Sci.">
        <title>Genomic Encyclopedia of Type Strains, Phase I: The one thousand microbial genomes (KMG-I) project.</title>
        <authorList>
            <person name="Kyrpides N.C."/>
            <person name="Woyke T."/>
            <person name="Eisen J.A."/>
            <person name="Garrity G."/>
            <person name="Lilburn T.G."/>
            <person name="Beck B.J."/>
            <person name="Whitman W.B."/>
            <person name="Hugenholtz P."/>
            <person name="Klenk H.P."/>
        </authorList>
    </citation>
    <scope>NUCLEOTIDE SEQUENCE [LARGE SCALE GENOMIC DNA]</scope>
    <source>
        <strain evidence="2 3">DSM 13484</strain>
    </source>
</reference>
<dbReference type="EMBL" id="VLLG01000004">
    <property type="protein sequence ID" value="TWI87024.1"/>
    <property type="molecule type" value="Genomic_DNA"/>
</dbReference>
<sequence>MAERSKAYLKQEFRDGERPSGADFGDLIESFVNKTDDFDTSKNLNLPAGVNLGDVTTGKAGTLRFNSGTVQFHNGSTWNNIASGGFGPAGSGNSLGYDPGTGAGVAIGPNAPTTKLDVQLGNNLGPFDRARFGNVIISNGTGTAAADAQVSHNNHSSNTGFALRQTSGGDVYVNAPAGSGVFLTQGGTSTTPRLSVISSGQVVIGNNALLSANGALQVNGDAFKNAGTSAWLIASDVRLKKDIQPFEDGLEKLMQVRPIRFRYNGLLNQDTDKEYVGIIGQDLQPLFPYMIMADPTMRIPGTVATGEGTSSKEDGMLTYDSSAFTYVLINAVQELTRRVQALEKQLEKQAEKQPERSAKARKA</sequence>
<protein>
    <submittedName>
        <fullName evidence="2">Endosialidase-like protein</fullName>
    </submittedName>
</protein>
<dbReference type="Proteomes" id="UP000316778">
    <property type="component" value="Unassembled WGS sequence"/>
</dbReference>
<evidence type="ECO:0000313" key="2">
    <source>
        <dbReference type="EMBL" id="TWI87024.1"/>
    </source>
</evidence>
<dbReference type="AlphaFoldDB" id="A0A562T1R7"/>
<dbReference type="PROSITE" id="PS51688">
    <property type="entry name" value="ICA"/>
    <property type="match status" value="1"/>
</dbReference>